<keyword evidence="14 19" id="KW-0067">ATP-binding</keyword>
<keyword evidence="6 19" id="KW-0963">Cytoplasm</keyword>
<dbReference type="HAMAP" id="MF_01395">
    <property type="entry name" value="AcetylCoA_CT_beta"/>
    <property type="match status" value="1"/>
</dbReference>
<dbReference type="InterPro" id="IPR011763">
    <property type="entry name" value="COA_CT_C"/>
</dbReference>
<keyword evidence="11 20" id="KW-0863">Zinc-finger</keyword>
<dbReference type="Pfam" id="PF17848">
    <property type="entry name" value="Zn_ribbon_ACC"/>
    <property type="match status" value="1"/>
</dbReference>
<keyword evidence="7 19" id="KW-0444">Lipid biosynthesis</keyword>
<keyword evidence="12 19" id="KW-0276">Fatty acid metabolism</keyword>
<evidence type="ECO:0000256" key="19">
    <source>
        <dbReference type="HAMAP-Rule" id="MF_00823"/>
    </source>
</evidence>
<dbReference type="EMBL" id="FQVI01000004">
    <property type="protein sequence ID" value="SHE69264.1"/>
    <property type="molecule type" value="Genomic_DNA"/>
</dbReference>
<feature type="domain" description="CoA carboxyltransferase C-terminal" evidence="22">
    <location>
        <begin position="312"/>
        <end position="557"/>
    </location>
</feature>
<keyword evidence="15 19" id="KW-0443">Lipid metabolism</keyword>
<evidence type="ECO:0000256" key="18">
    <source>
        <dbReference type="ARBA" id="ARBA00049152"/>
    </source>
</evidence>
<dbReference type="PROSITE" id="PS50980">
    <property type="entry name" value="COA_CT_NTER"/>
    <property type="match status" value="1"/>
</dbReference>
<name>A0A1M4VJU9_9CLOT</name>
<feature type="domain" description="CoA carboxyltransferase N-terminal" evidence="21">
    <location>
        <begin position="32"/>
        <end position="298"/>
    </location>
</feature>
<comment type="similarity">
    <text evidence="19">Belongs to the AccA family.</text>
</comment>
<dbReference type="STRING" id="1122155.SAMN02745158_01265"/>
<dbReference type="NCBIfam" id="NF004344">
    <property type="entry name" value="PRK05724.1"/>
    <property type="match status" value="1"/>
</dbReference>
<dbReference type="HAMAP" id="MF_00823">
    <property type="entry name" value="AcetylCoA_CT_alpha"/>
    <property type="match status" value="1"/>
</dbReference>
<comment type="similarity">
    <text evidence="3">In the C-terminal section; belongs to the AccA family.</text>
</comment>
<evidence type="ECO:0000256" key="2">
    <source>
        <dbReference type="ARBA" id="ARBA00004956"/>
    </source>
</evidence>
<evidence type="ECO:0000259" key="22">
    <source>
        <dbReference type="PROSITE" id="PS50989"/>
    </source>
</evidence>
<comment type="subunit">
    <text evidence="19">Acetyl-CoA carboxylase is a heterohexamer composed of biotin carboxyl carrier protein (AccB), biotin carboxylase (AccC) and two subunits each of ACCase subunit alpha (AccA) and ACCase subunit beta (AccD).</text>
</comment>
<dbReference type="PANTHER" id="PTHR42853">
    <property type="entry name" value="ACETYL-COENZYME A CARBOXYLASE CARBOXYL TRANSFERASE SUBUNIT ALPHA"/>
    <property type="match status" value="1"/>
</dbReference>
<evidence type="ECO:0000256" key="10">
    <source>
        <dbReference type="ARBA" id="ARBA00022741"/>
    </source>
</evidence>
<dbReference type="PROSITE" id="PS50989">
    <property type="entry name" value="COA_CT_CTER"/>
    <property type="match status" value="1"/>
</dbReference>
<evidence type="ECO:0000256" key="11">
    <source>
        <dbReference type="ARBA" id="ARBA00022771"/>
    </source>
</evidence>
<reference evidence="23 24" key="1">
    <citation type="submission" date="2016-11" db="EMBL/GenBank/DDBJ databases">
        <authorList>
            <person name="Jaros S."/>
            <person name="Januszkiewicz K."/>
            <person name="Wedrychowicz H."/>
        </authorList>
    </citation>
    <scope>NUCLEOTIDE SEQUENCE [LARGE SCALE GENOMIC DNA]</scope>
    <source>
        <strain evidence="23 24">DSM 17459</strain>
    </source>
</reference>
<dbReference type="GO" id="GO:0005524">
    <property type="term" value="F:ATP binding"/>
    <property type="evidence" value="ECO:0007669"/>
    <property type="project" value="UniProtKB-KW"/>
</dbReference>
<dbReference type="NCBIfam" id="NF041504">
    <property type="entry name" value="AccA_sub"/>
    <property type="match status" value="1"/>
</dbReference>
<sequence>MARLKELFKKSNYITLSGTREVPSSPSVPEGLWMKCPKCKEVIYKEDVVKNHYVCPKCQGYFRMKAKTRIKMIADKGSFEEWFAGMPVSNPLDYPEYEEKIAQVQEKTHLDEAVRIGKAKIEGESVVIGVCDARFLMGSMGYVVGEKITSSIERATEEKLPVILYCCSGGARMQEGMVSLMQMAKTSAAIKRHSLAGLLYLPVLTDPTTGGVTASFAMLGDIILAEPGALIGFAGPRVIQQTIGQKLPEGFQRAEFLVEHGIIDGIVTREKQKSTLLGLVRLHKRNRSYTQFCQIPLSEIQEKSLDKRQGKHRDGGKEIGAWERVQIARDAGRPSSLDYIHAVFDEFLELHGDRAFRDDGAIVGGLGLLDGQPVTVLGVQKGKNTKDNIRCNFGMPSPEGYRKALRLMKQAEKFNRPVINFIDTPGAFCGIEAEERGQGEAIARNLMEMSDLKVPVLSIVIGEGGSGGALALAVANEVWMMENATYSILSPEGFASILWKDSKMAPEASEVMKITASDLYKLQIIERIIPEPVPAGLDNLGEIAEELKKEMKSFLCRMEQKNPEEIAALRYERFRRM</sequence>
<comment type="pathway">
    <text evidence="2 19">Lipid metabolism; malonyl-CoA biosynthesis; malonyl-CoA from acetyl-CoA: step 1/1.</text>
</comment>
<dbReference type="GO" id="GO:0009317">
    <property type="term" value="C:acetyl-CoA carboxylase complex"/>
    <property type="evidence" value="ECO:0007669"/>
    <property type="project" value="InterPro"/>
</dbReference>
<evidence type="ECO:0000256" key="8">
    <source>
        <dbReference type="ARBA" id="ARBA00022679"/>
    </source>
</evidence>
<evidence type="ECO:0000256" key="12">
    <source>
        <dbReference type="ARBA" id="ARBA00022832"/>
    </source>
</evidence>
<dbReference type="GO" id="GO:0016743">
    <property type="term" value="F:carboxyl- or carbamoyltransferase activity"/>
    <property type="evidence" value="ECO:0007669"/>
    <property type="project" value="UniProtKB-UniRule"/>
</dbReference>
<feature type="binding site" evidence="20">
    <location>
        <position position="36"/>
    </location>
    <ligand>
        <name>Zn(2+)</name>
        <dbReference type="ChEBI" id="CHEBI:29105"/>
    </ligand>
</feature>
<evidence type="ECO:0000256" key="17">
    <source>
        <dbReference type="ARBA" id="ARBA00025280"/>
    </source>
</evidence>
<comment type="function">
    <text evidence="19">Component of the acetyl coenzyme A carboxylase (ACC) complex. First, biotin carboxylase catalyzes the carboxylation of biotin on its carrier protein (BCCP) and then the CO(2) group is transferred by the carboxyltransferase to acetyl-CoA to form malonyl-CoA.</text>
</comment>
<evidence type="ECO:0000259" key="21">
    <source>
        <dbReference type="PROSITE" id="PS50980"/>
    </source>
</evidence>
<evidence type="ECO:0000256" key="16">
    <source>
        <dbReference type="ARBA" id="ARBA00023160"/>
    </source>
</evidence>
<protein>
    <recommendedName>
        <fullName evidence="19 20">Multifunctional fusion protein</fullName>
    </recommendedName>
    <domain>
        <recommendedName>
            <fullName evidence="19">Acetyl-coenzyme A carboxylase carboxyl transferase subunit alpha</fullName>
            <shortName evidence="19">ACCase subunit alpha</shortName>
            <shortName evidence="19">Acetyl-CoA carboxylase carboxyltransferase subunit alpha</shortName>
            <ecNumber evidence="19">2.1.3.15</ecNumber>
        </recommendedName>
    </domain>
    <domain>
        <recommendedName>
            <fullName evidence="20">Acetyl-coenzyme A carboxylase carboxyl transferase subunit beta</fullName>
            <shortName evidence="20">ACCase subunit beta</shortName>
            <shortName evidence="20">Acetyl-CoA carboxylase carboxyltransferase subunit beta</shortName>
        </recommendedName>
    </domain>
</protein>
<dbReference type="GO" id="GO:0003989">
    <property type="term" value="F:acetyl-CoA carboxylase activity"/>
    <property type="evidence" value="ECO:0007669"/>
    <property type="project" value="InterPro"/>
</dbReference>
<dbReference type="InterPro" id="IPR041010">
    <property type="entry name" value="Znf-ACC"/>
</dbReference>
<comment type="similarity">
    <text evidence="20">Belongs to the AccD/PCCB family.</text>
</comment>
<dbReference type="PRINTS" id="PR01069">
    <property type="entry name" value="ACCCTRFRASEA"/>
</dbReference>
<evidence type="ECO:0000313" key="24">
    <source>
        <dbReference type="Proteomes" id="UP000184245"/>
    </source>
</evidence>
<evidence type="ECO:0000256" key="15">
    <source>
        <dbReference type="ARBA" id="ARBA00023098"/>
    </source>
</evidence>
<feature type="binding site" evidence="20">
    <location>
        <position position="55"/>
    </location>
    <ligand>
        <name>Zn(2+)</name>
        <dbReference type="ChEBI" id="CHEBI:29105"/>
    </ligand>
</feature>
<dbReference type="GO" id="GO:2001295">
    <property type="term" value="P:malonyl-CoA biosynthetic process"/>
    <property type="evidence" value="ECO:0007669"/>
    <property type="project" value="UniProtKB-UniRule"/>
</dbReference>
<evidence type="ECO:0000256" key="1">
    <source>
        <dbReference type="ARBA" id="ARBA00004496"/>
    </source>
</evidence>
<proteinExistence type="inferred from homology"/>
<dbReference type="NCBIfam" id="TIGR00513">
    <property type="entry name" value="accA"/>
    <property type="match status" value="1"/>
</dbReference>
<feature type="zinc finger region" description="C4-type" evidence="20">
    <location>
        <begin position="36"/>
        <end position="58"/>
    </location>
</feature>
<comment type="catalytic activity">
    <reaction evidence="18 19">
        <text>N(6)-carboxybiotinyl-L-lysyl-[protein] + acetyl-CoA = N(6)-biotinyl-L-lysyl-[protein] + malonyl-CoA</text>
        <dbReference type="Rhea" id="RHEA:54728"/>
        <dbReference type="Rhea" id="RHEA-COMP:10505"/>
        <dbReference type="Rhea" id="RHEA-COMP:10506"/>
        <dbReference type="ChEBI" id="CHEBI:57288"/>
        <dbReference type="ChEBI" id="CHEBI:57384"/>
        <dbReference type="ChEBI" id="CHEBI:83144"/>
        <dbReference type="ChEBI" id="CHEBI:83145"/>
        <dbReference type="EC" id="2.1.3.15"/>
    </reaction>
</comment>
<comment type="subunit">
    <text evidence="5">Acetyl-CoA carboxylase is a heterotetramer composed of biotin carboxyl carrier protein (AccB), biotin carboxylase (AccC) and two subunits of ACCase subunit beta/alpha.</text>
</comment>
<evidence type="ECO:0000256" key="9">
    <source>
        <dbReference type="ARBA" id="ARBA00022723"/>
    </source>
</evidence>
<dbReference type="InterPro" id="IPR029045">
    <property type="entry name" value="ClpP/crotonase-like_dom_sf"/>
</dbReference>
<dbReference type="EC" id="2.1.3.15" evidence="19"/>
<accession>A0A1M4VJU9</accession>
<dbReference type="AlphaFoldDB" id="A0A1M4VJU9"/>
<dbReference type="OrthoDB" id="9772975at2"/>
<gene>
    <name evidence="20" type="primary">accD</name>
    <name evidence="19" type="synonym">accA</name>
    <name evidence="23" type="ORF">SAMN02745158_01265</name>
</gene>
<evidence type="ECO:0000256" key="6">
    <source>
        <dbReference type="ARBA" id="ARBA00022490"/>
    </source>
</evidence>
<dbReference type="PANTHER" id="PTHR42853:SF3">
    <property type="entry name" value="ACETYL-COENZYME A CARBOXYLASE CARBOXYL TRANSFERASE SUBUNIT ALPHA, CHLOROPLASTIC"/>
    <property type="match status" value="1"/>
</dbReference>
<comment type="function">
    <text evidence="17 20">Component of the acetyl coenzyme A carboxylase (ACC) complex. Biotin carboxylase (BC) catalyzes the carboxylation of biotin on its carrier protein (BCCP) and then the CO(2) group is transferred by the transcarboxylase to acetyl-CoA to form malonyl-CoA.</text>
</comment>
<feature type="binding site" evidence="20">
    <location>
        <position position="58"/>
    </location>
    <ligand>
        <name>Zn(2+)</name>
        <dbReference type="ChEBI" id="CHEBI:29105"/>
    </ligand>
</feature>
<evidence type="ECO:0000256" key="20">
    <source>
        <dbReference type="HAMAP-Rule" id="MF_01395"/>
    </source>
</evidence>
<keyword evidence="24" id="KW-1185">Reference proteome</keyword>
<dbReference type="Proteomes" id="UP000184245">
    <property type="component" value="Unassembled WGS sequence"/>
</dbReference>
<dbReference type="InterPro" id="IPR001095">
    <property type="entry name" value="Acetyl_CoA_COase_a_su"/>
</dbReference>
<dbReference type="RefSeq" id="WP_072850025.1">
    <property type="nucleotide sequence ID" value="NZ_FQVI01000004.1"/>
</dbReference>
<dbReference type="Pfam" id="PF03255">
    <property type="entry name" value="ACCA"/>
    <property type="match status" value="1"/>
</dbReference>
<dbReference type="Gene3D" id="3.90.226.10">
    <property type="entry name" value="2-enoyl-CoA Hydratase, Chain A, domain 1"/>
    <property type="match status" value="2"/>
</dbReference>
<comment type="subcellular location">
    <subcellularLocation>
        <location evidence="1 19">Cytoplasm</location>
    </subcellularLocation>
</comment>
<evidence type="ECO:0000256" key="4">
    <source>
        <dbReference type="ARBA" id="ARBA00010284"/>
    </source>
</evidence>
<evidence type="ECO:0000256" key="5">
    <source>
        <dbReference type="ARBA" id="ARBA00011664"/>
    </source>
</evidence>
<feature type="binding site" evidence="20">
    <location>
        <position position="39"/>
    </location>
    <ligand>
        <name>Zn(2+)</name>
        <dbReference type="ChEBI" id="CHEBI:29105"/>
    </ligand>
</feature>
<dbReference type="GO" id="GO:0008270">
    <property type="term" value="F:zinc ion binding"/>
    <property type="evidence" value="ECO:0007669"/>
    <property type="project" value="UniProtKB-UniRule"/>
</dbReference>
<evidence type="ECO:0000256" key="3">
    <source>
        <dbReference type="ARBA" id="ARBA00006276"/>
    </source>
</evidence>
<dbReference type="UniPathway" id="UPA00655">
    <property type="reaction ID" value="UER00711"/>
</dbReference>
<keyword evidence="13 20" id="KW-0862">Zinc</keyword>
<evidence type="ECO:0000256" key="13">
    <source>
        <dbReference type="ARBA" id="ARBA00022833"/>
    </source>
</evidence>
<keyword evidence="16 19" id="KW-0275">Fatty acid biosynthesis</keyword>
<evidence type="ECO:0000256" key="14">
    <source>
        <dbReference type="ARBA" id="ARBA00022840"/>
    </source>
</evidence>
<dbReference type="NCBIfam" id="TIGR00515">
    <property type="entry name" value="accD"/>
    <property type="match status" value="1"/>
</dbReference>
<evidence type="ECO:0000313" key="23">
    <source>
        <dbReference type="EMBL" id="SHE69264.1"/>
    </source>
</evidence>
<keyword evidence="9 20" id="KW-0479">Metal-binding</keyword>
<dbReference type="SUPFAM" id="SSF52096">
    <property type="entry name" value="ClpP/crotonase"/>
    <property type="match status" value="2"/>
</dbReference>
<evidence type="ECO:0000256" key="7">
    <source>
        <dbReference type="ARBA" id="ARBA00022516"/>
    </source>
</evidence>
<keyword evidence="8 19" id="KW-0808">Transferase</keyword>
<keyword evidence="10 19" id="KW-0547">Nucleotide-binding</keyword>
<dbReference type="InterPro" id="IPR011762">
    <property type="entry name" value="COA_CT_N"/>
</dbReference>
<dbReference type="InterPro" id="IPR000438">
    <property type="entry name" value="Acetyl_CoA_COase_Trfase_b_su"/>
</dbReference>
<comment type="similarity">
    <text evidence="4">In the N-terminal section; belongs to the AccD/PCCB family.</text>
</comment>
<organism evidence="23 24">
    <name type="scientific">Lactonifactor longoviformis DSM 17459</name>
    <dbReference type="NCBI Taxonomy" id="1122155"/>
    <lineage>
        <taxon>Bacteria</taxon>
        <taxon>Bacillati</taxon>
        <taxon>Bacillota</taxon>
        <taxon>Clostridia</taxon>
        <taxon>Eubacteriales</taxon>
        <taxon>Clostridiaceae</taxon>
        <taxon>Lactonifactor</taxon>
    </lineage>
</organism>
<dbReference type="GO" id="GO:0006633">
    <property type="term" value="P:fatty acid biosynthetic process"/>
    <property type="evidence" value="ECO:0007669"/>
    <property type="project" value="UniProtKB-KW"/>
</dbReference>
<comment type="cofactor">
    <cofactor evidence="20">
        <name>Zn(2+)</name>
        <dbReference type="ChEBI" id="CHEBI:29105"/>
    </cofactor>
    <text evidence="20">Binds 1 zinc ion per subunit.</text>
</comment>